<dbReference type="PANTHER" id="PTHR13608">
    <property type="entry name" value="ARMADILLO-LIKE HELICAL DOMAIN-CONTAINING PROTEIN 3"/>
    <property type="match status" value="1"/>
</dbReference>
<comment type="caution">
    <text evidence="6">The sequence shown here is derived from an EMBL/GenBank/DDBJ whole genome shotgun (WGS) entry which is preliminary data.</text>
</comment>
<evidence type="ECO:0000313" key="6">
    <source>
        <dbReference type="EMBL" id="KAI8583016.1"/>
    </source>
</evidence>
<evidence type="ECO:0000256" key="1">
    <source>
        <dbReference type="ARBA" id="ARBA00004370"/>
    </source>
</evidence>
<dbReference type="GeneID" id="75911814"/>
<dbReference type="AlphaFoldDB" id="A0AAD5EHH6"/>
<dbReference type="SMART" id="SM01158">
    <property type="entry name" value="DUF1741"/>
    <property type="match status" value="1"/>
</dbReference>
<feature type="domain" description="Armadillo-like helical" evidence="5">
    <location>
        <begin position="428"/>
        <end position="667"/>
    </location>
</feature>
<dbReference type="GO" id="GO:0005829">
    <property type="term" value="C:cytosol"/>
    <property type="evidence" value="ECO:0007669"/>
    <property type="project" value="TreeGrafter"/>
</dbReference>
<evidence type="ECO:0000313" key="7">
    <source>
        <dbReference type="Proteomes" id="UP001206595"/>
    </source>
</evidence>
<dbReference type="GO" id="GO:0016020">
    <property type="term" value="C:membrane"/>
    <property type="evidence" value="ECO:0007669"/>
    <property type="project" value="UniProtKB-SubCell"/>
</dbReference>
<proteinExistence type="predicted"/>
<keyword evidence="3" id="KW-1133">Transmembrane helix</keyword>
<evidence type="ECO:0000256" key="2">
    <source>
        <dbReference type="ARBA" id="ARBA00022692"/>
    </source>
</evidence>
<comment type="subcellular location">
    <subcellularLocation>
        <location evidence="1">Membrane</location>
    </subcellularLocation>
</comment>
<dbReference type="EMBL" id="MU620898">
    <property type="protein sequence ID" value="KAI8583016.1"/>
    <property type="molecule type" value="Genomic_DNA"/>
</dbReference>
<reference evidence="6" key="2">
    <citation type="journal article" date="2022" name="Proc. Natl. Acad. Sci. U.S.A.">
        <title>Diploid-dominant life cycles characterize the early evolution of Fungi.</title>
        <authorList>
            <person name="Amses K.R."/>
            <person name="Simmons D.R."/>
            <person name="Longcore J.E."/>
            <person name="Mondo S.J."/>
            <person name="Seto K."/>
            <person name="Jeronimo G.H."/>
            <person name="Bonds A.E."/>
            <person name="Quandt C.A."/>
            <person name="Davis W.J."/>
            <person name="Chang Y."/>
            <person name="Federici B.A."/>
            <person name="Kuo A."/>
            <person name="LaButti K."/>
            <person name="Pangilinan J."/>
            <person name="Andreopoulos W."/>
            <person name="Tritt A."/>
            <person name="Riley R."/>
            <person name="Hundley H."/>
            <person name="Johnson J."/>
            <person name="Lipzen A."/>
            <person name="Barry K."/>
            <person name="Lang B.F."/>
            <person name="Cuomo C.A."/>
            <person name="Buchler N.E."/>
            <person name="Grigoriev I.V."/>
            <person name="Spatafora J.W."/>
            <person name="Stajich J.E."/>
            <person name="James T.Y."/>
        </authorList>
    </citation>
    <scope>NUCLEOTIDE SEQUENCE</scope>
    <source>
        <strain evidence="6">AG</strain>
    </source>
</reference>
<dbReference type="RefSeq" id="XP_051448020.1">
    <property type="nucleotide sequence ID" value="XM_051586466.1"/>
</dbReference>
<evidence type="ECO:0000259" key="5">
    <source>
        <dbReference type="SMART" id="SM01158"/>
    </source>
</evidence>
<evidence type="ECO:0000256" key="3">
    <source>
        <dbReference type="ARBA" id="ARBA00022989"/>
    </source>
</evidence>
<protein>
    <recommendedName>
        <fullName evidence="5">Armadillo-like helical domain-containing protein</fullName>
    </recommendedName>
</protein>
<keyword evidence="4" id="KW-0472">Membrane</keyword>
<organism evidence="6 7">
    <name type="scientific">Umbelopsis ramanniana AG</name>
    <dbReference type="NCBI Taxonomy" id="1314678"/>
    <lineage>
        <taxon>Eukaryota</taxon>
        <taxon>Fungi</taxon>
        <taxon>Fungi incertae sedis</taxon>
        <taxon>Mucoromycota</taxon>
        <taxon>Mucoromycotina</taxon>
        <taxon>Umbelopsidomycetes</taxon>
        <taxon>Umbelopsidales</taxon>
        <taxon>Umbelopsidaceae</taxon>
        <taxon>Umbelopsis</taxon>
    </lineage>
</organism>
<dbReference type="Proteomes" id="UP001206595">
    <property type="component" value="Unassembled WGS sequence"/>
</dbReference>
<sequence>MTQVSPRSRGGNGKATYKEKVVELYEALLRGEEPFKNDPQFWSSLFLLKVKRNFLYTLVHDKSEEHLLSVRDSISNIFAQCVEVMNQPTDGLMDVLRQTNAIVALTCILRAIFTKSRFTNFSFDVVNLLTRLQNADERFAKLETGIELCLSRDHDPESSPDAVKERCKATIRLLVVLVAGNDNVNQNNLNGYLMKQSLCTAILNVIADLNVDYNEAKVSIMLISLLSNYNKYESKNVVLTQLITTRDAGPLERMVTAIGAGFLDMRADYIEIKDDSESSSTALLSYFTGLFGWGLSKSESRLQFGSNDWEKEMDEALAEMPPKQSAMLIAFYELINANPTFQQLIQRPLMVCFGNESPYTEDIALCAFMSYSSFVLQSPRSKRSVGYSKLVLLIFLRICEDSSLCDLLYSPQLLGELRLCRQRLPAIPATDAPRPLACAVLDIMLIFITHNMRKKLEIDLYRNALSIIHRLMSYQVKRKATIVGYHWSHLWQVLLGFVRFLISHYERIATEGDVDELLQLSVTIINMCIVHNDTLLDDDESYVNLLYEIVRVKPTFVALAQISSPKLGDPARKGSATPPQRRGMDLYNIEHIISHFDEKIELWKAKNKIRTLKPQNVIDAIYEYHDQLELRPAERLEQFSSYSEVPGEMAFFRNILRIAAIDTICEVNIQADD</sequence>
<dbReference type="Pfam" id="PF08427">
    <property type="entry name" value="ARMH3_C"/>
    <property type="match status" value="1"/>
</dbReference>
<name>A0AAD5EHH6_UMBRA</name>
<keyword evidence="2" id="KW-0812">Transmembrane</keyword>
<dbReference type="InterPro" id="IPR039868">
    <property type="entry name" value="ARMD3-like"/>
</dbReference>
<accession>A0AAD5EHH6</accession>
<dbReference type="InterPro" id="IPR013636">
    <property type="entry name" value="ARMH3_C"/>
</dbReference>
<keyword evidence="7" id="KW-1185">Reference proteome</keyword>
<gene>
    <name evidence="6" type="ORF">K450DRAFT_225928</name>
</gene>
<evidence type="ECO:0000256" key="4">
    <source>
        <dbReference type="ARBA" id="ARBA00023136"/>
    </source>
</evidence>
<reference evidence="6" key="1">
    <citation type="submission" date="2021-06" db="EMBL/GenBank/DDBJ databases">
        <authorList>
            <consortium name="DOE Joint Genome Institute"/>
            <person name="Mondo S.J."/>
            <person name="Amses K.R."/>
            <person name="Simmons D.R."/>
            <person name="Longcore J.E."/>
            <person name="Seto K."/>
            <person name="Alves G.H."/>
            <person name="Bonds A.E."/>
            <person name="Quandt C.A."/>
            <person name="Davis W.J."/>
            <person name="Chang Y."/>
            <person name="Letcher P.M."/>
            <person name="Powell M.J."/>
            <person name="Kuo A."/>
            <person name="Labutti K."/>
            <person name="Pangilinan J."/>
            <person name="Andreopoulos W."/>
            <person name="Tritt A."/>
            <person name="Riley R."/>
            <person name="Hundley H."/>
            <person name="Johnson J."/>
            <person name="Lipzen A."/>
            <person name="Barry K."/>
            <person name="Berbee M.L."/>
            <person name="Buchler N.E."/>
            <person name="Grigoriev I.V."/>
            <person name="Spatafora J.W."/>
            <person name="Stajich J.E."/>
            <person name="James T.Y."/>
        </authorList>
    </citation>
    <scope>NUCLEOTIDE SEQUENCE</scope>
    <source>
        <strain evidence="6">AG</strain>
    </source>
</reference>
<dbReference type="PANTHER" id="PTHR13608:SF3">
    <property type="entry name" value="ARMADILLO-LIKE HELICAL DOMAIN-CONTAINING PROTEIN 3"/>
    <property type="match status" value="1"/>
</dbReference>